<evidence type="ECO:0000256" key="4">
    <source>
        <dbReference type="ARBA" id="ARBA00022840"/>
    </source>
</evidence>
<dbReference type="AlphaFoldDB" id="A0A927BWW7"/>
<evidence type="ECO:0000313" key="7">
    <source>
        <dbReference type="EMBL" id="MBD2847235.1"/>
    </source>
</evidence>
<dbReference type="GO" id="GO:0000725">
    <property type="term" value="P:recombinational repair"/>
    <property type="evidence" value="ECO:0007669"/>
    <property type="project" value="TreeGrafter"/>
</dbReference>
<dbReference type="InterPro" id="IPR000212">
    <property type="entry name" value="DNA_helicase_UvrD/REP"/>
</dbReference>
<accession>A0A927BWW7</accession>
<feature type="domain" description="UvrD-like helicase ATP-binding" evidence="6">
    <location>
        <begin position="212"/>
        <end position="622"/>
    </location>
</feature>
<dbReference type="GO" id="GO:0003677">
    <property type="term" value="F:DNA binding"/>
    <property type="evidence" value="ECO:0007669"/>
    <property type="project" value="InterPro"/>
</dbReference>
<dbReference type="SUPFAM" id="SSF52540">
    <property type="entry name" value="P-loop containing nucleoside triphosphate hydrolases"/>
    <property type="match status" value="1"/>
</dbReference>
<dbReference type="EMBL" id="JACXIZ010000035">
    <property type="protein sequence ID" value="MBD2847235.1"/>
    <property type="molecule type" value="Genomic_DNA"/>
</dbReference>
<dbReference type="GO" id="GO:0005829">
    <property type="term" value="C:cytosol"/>
    <property type="evidence" value="ECO:0007669"/>
    <property type="project" value="TreeGrafter"/>
</dbReference>
<evidence type="ECO:0000256" key="1">
    <source>
        <dbReference type="ARBA" id="ARBA00022741"/>
    </source>
</evidence>
<reference evidence="7" key="1">
    <citation type="submission" date="2020-09" db="EMBL/GenBank/DDBJ databases">
        <title>A novel bacterium of genus Paenibacillus, isolated from South China Sea.</title>
        <authorList>
            <person name="Huang H."/>
            <person name="Mo K."/>
            <person name="Hu Y."/>
        </authorList>
    </citation>
    <scope>NUCLEOTIDE SEQUENCE</scope>
    <source>
        <strain evidence="7">IB182496</strain>
    </source>
</reference>
<dbReference type="InterPro" id="IPR027417">
    <property type="entry name" value="P-loop_NTPase"/>
</dbReference>
<keyword evidence="1 5" id="KW-0547">Nucleotide-binding</keyword>
<evidence type="ECO:0000256" key="5">
    <source>
        <dbReference type="PROSITE-ProRule" id="PRU00560"/>
    </source>
</evidence>
<gene>
    <name evidence="7" type="ORF">IDH44_18710</name>
</gene>
<keyword evidence="3 5" id="KW-0347">Helicase</keyword>
<sequence>MTISKAQWLAEQARVDEVTGKIARRIARLEERTGDVRSDVVEIRKHFWDEVTINFSHAEDLTETYFSMKQQADVLSERERSHRHASAELGKFRRLVKSPYFGRIDFKAEEDEVASSIYLGIASFLDEQSDEFLVYDWRAPISSLYYDYGPGPVGYETPSGRMAGEMALKRQFVIRDGRIELLFDSGVTIGDELLQQALSRSSDTQMRNIVATIQKEQNRIIRDERARLLVVQGAAGSGKTSAALQRVAYLLYKHRESLQADQLVLFSPNPLFNSYVQAVLPELGEENMEQTTFQDYLAHRLGNAFELEDPFDQMEYVLTQDAQDPLYASRLEAIRFKSSPAYLAMLDDYVDRLEQAGMRFRPLKFRGEAIVSARAMHERFYGMDRTIRLPVRIDLLRQWLLGQIKQFALDQEGKPWVEEEMELLSEADYQRAYQKLRKRRRSSNTPTFDDYDQERELLARVIVRERLKSARRRVQALRFIDLPSMYVQLFTALQQAGGASTSAYSLPPRWADICTMTRQRLAAGALAYEDAAPYLYLQERVQGFQTNTLIRHVFVDEAQDYSPFQLAFLKRLFPRARMTALGDLNQAIFAHASAYDAREPLRGLFAPEETEVIRLERSYRSTKPIVCFTRGMIPGGEEIEPFERDGSLPLVTLVDSEDSLRAQVIEQTRALQAEGNASIAIICKTAGHSEHVHRLIADALEAVLVGKETASFSEGIQVMPAYLAKGVEFDAVIVCDGSSEQYRLERERKLFYTACTRAMHELRIVCLGEPSPFIVDQEEDTYNIAYA</sequence>
<dbReference type="InterPro" id="IPR027785">
    <property type="entry name" value="UvrD-like_helicase_C"/>
</dbReference>
<dbReference type="GO" id="GO:0005524">
    <property type="term" value="F:ATP binding"/>
    <property type="evidence" value="ECO:0007669"/>
    <property type="project" value="UniProtKB-UniRule"/>
</dbReference>
<dbReference type="Proteomes" id="UP000621560">
    <property type="component" value="Unassembled WGS sequence"/>
</dbReference>
<dbReference type="PANTHER" id="PTHR11070:SF17">
    <property type="entry name" value="DNA HELICASE IV"/>
    <property type="match status" value="1"/>
</dbReference>
<evidence type="ECO:0000256" key="2">
    <source>
        <dbReference type="ARBA" id="ARBA00022801"/>
    </source>
</evidence>
<dbReference type="InterPro" id="IPR048228">
    <property type="entry name" value="HelD_bacillota"/>
</dbReference>
<dbReference type="PROSITE" id="PS51198">
    <property type="entry name" value="UVRD_HELICASE_ATP_BIND"/>
    <property type="match status" value="1"/>
</dbReference>
<name>A0A927BWW7_9BACL</name>
<keyword evidence="4 5" id="KW-0067">ATP-binding</keyword>
<dbReference type="GO" id="GO:0043138">
    <property type="term" value="F:3'-5' DNA helicase activity"/>
    <property type="evidence" value="ECO:0007669"/>
    <property type="project" value="TreeGrafter"/>
</dbReference>
<evidence type="ECO:0000256" key="3">
    <source>
        <dbReference type="ARBA" id="ARBA00022806"/>
    </source>
</evidence>
<keyword evidence="8" id="KW-1185">Reference proteome</keyword>
<comment type="caution">
    <text evidence="7">The sequence shown here is derived from an EMBL/GenBank/DDBJ whole genome shotgun (WGS) entry which is preliminary data.</text>
</comment>
<evidence type="ECO:0000259" key="6">
    <source>
        <dbReference type="PROSITE" id="PS51198"/>
    </source>
</evidence>
<dbReference type="InterPro" id="IPR014016">
    <property type="entry name" value="UvrD-like_ATP-bd"/>
</dbReference>
<proteinExistence type="predicted"/>
<dbReference type="PANTHER" id="PTHR11070">
    <property type="entry name" value="UVRD / RECB / PCRA DNA HELICASE FAMILY MEMBER"/>
    <property type="match status" value="1"/>
</dbReference>
<feature type="binding site" evidence="5">
    <location>
        <begin position="233"/>
        <end position="240"/>
    </location>
    <ligand>
        <name>ATP</name>
        <dbReference type="ChEBI" id="CHEBI:30616"/>
    </ligand>
</feature>
<dbReference type="Pfam" id="PF00580">
    <property type="entry name" value="UvrD-helicase"/>
    <property type="match status" value="1"/>
</dbReference>
<evidence type="ECO:0000313" key="8">
    <source>
        <dbReference type="Proteomes" id="UP000621560"/>
    </source>
</evidence>
<dbReference type="Pfam" id="PF13538">
    <property type="entry name" value="UvrD_C_2"/>
    <property type="match status" value="1"/>
</dbReference>
<protein>
    <submittedName>
        <fullName evidence="7">UvrD-helicase domain-containing protein</fullName>
    </submittedName>
</protein>
<keyword evidence="2 5" id="KW-0378">Hydrolase</keyword>
<dbReference type="NCBIfam" id="NF041464">
    <property type="entry name" value="HelD_BACSU"/>
    <property type="match status" value="1"/>
</dbReference>
<dbReference type="RefSeq" id="WP_190920342.1">
    <property type="nucleotide sequence ID" value="NZ_JACXIZ010000035.1"/>
</dbReference>
<dbReference type="GO" id="GO:0016787">
    <property type="term" value="F:hydrolase activity"/>
    <property type="evidence" value="ECO:0007669"/>
    <property type="project" value="UniProtKB-UniRule"/>
</dbReference>
<organism evidence="7 8">
    <name type="scientific">Paenibacillus sabuli</name>
    <dbReference type="NCBI Taxonomy" id="2772509"/>
    <lineage>
        <taxon>Bacteria</taxon>
        <taxon>Bacillati</taxon>
        <taxon>Bacillota</taxon>
        <taxon>Bacilli</taxon>
        <taxon>Bacillales</taxon>
        <taxon>Paenibacillaceae</taxon>
        <taxon>Paenibacillus</taxon>
    </lineage>
</organism>
<dbReference type="Gene3D" id="3.40.50.300">
    <property type="entry name" value="P-loop containing nucleotide triphosphate hydrolases"/>
    <property type="match status" value="3"/>
</dbReference>